<comment type="subcellular location">
    <subcellularLocation>
        <location evidence="2">Cell membrane</location>
        <topology evidence="2">Multi-pass membrane protein</topology>
    </subcellularLocation>
</comment>
<evidence type="ECO:0000256" key="5">
    <source>
        <dbReference type="ARBA" id="ARBA00022553"/>
    </source>
</evidence>
<dbReference type="GO" id="GO:0005886">
    <property type="term" value="C:plasma membrane"/>
    <property type="evidence" value="ECO:0007669"/>
    <property type="project" value="UniProtKB-SubCell"/>
</dbReference>
<dbReference type="GO" id="GO:0046983">
    <property type="term" value="F:protein dimerization activity"/>
    <property type="evidence" value="ECO:0007669"/>
    <property type="project" value="InterPro"/>
</dbReference>
<feature type="transmembrane region" description="Helical" evidence="10">
    <location>
        <begin position="158"/>
        <end position="177"/>
    </location>
</feature>
<evidence type="ECO:0000256" key="1">
    <source>
        <dbReference type="ARBA" id="ARBA00000085"/>
    </source>
</evidence>
<keyword evidence="10" id="KW-1133">Transmembrane helix</keyword>
<dbReference type="Gene3D" id="1.20.5.1930">
    <property type="match status" value="1"/>
</dbReference>
<comment type="caution">
    <text evidence="12">The sequence shown here is derived from an EMBL/GenBank/DDBJ whole genome shotgun (WGS) entry which is preliminary data.</text>
</comment>
<dbReference type="EC" id="2.7.13.3" evidence="3"/>
<accession>U2QB02</accession>
<evidence type="ECO:0000256" key="8">
    <source>
        <dbReference type="ARBA" id="ARBA00023012"/>
    </source>
</evidence>
<dbReference type="EMBL" id="AWVP01000019">
    <property type="protein sequence ID" value="ERK60000.1"/>
    <property type="molecule type" value="Genomic_DNA"/>
</dbReference>
<dbReference type="SUPFAM" id="SSF55874">
    <property type="entry name" value="ATPase domain of HSP90 chaperone/DNA topoisomerase II/histidine kinase"/>
    <property type="match status" value="1"/>
</dbReference>
<name>U2QB02_9BACL</name>
<gene>
    <name evidence="12" type="ORF">HMPREF1983_00354</name>
</gene>
<dbReference type="InterPro" id="IPR011712">
    <property type="entry name" value="Sig_transdc_His_kin_sub3_dim/P"/>
</dbReference>
<dbReference type="PANTHER" id="PTHR24421">
    <property type="entry name" value="NITRATE/NITRITE SENSOR PROTEIN NARX-RELATED"/>
    <property type="match status" value="1"/>
</dbReference>
<feature type="domain" description="HAMP" evidence="11">
    <location>
        <begin position="181"/>
        <end position="235"/>
    </location>
</feature>
<evidence type="ECO:0000256" key="6">
    <source>
        <dbReference type="ARBA" id="ARBA00022679"/>
    </source>
</evidence>
<dbReference type="AlphaFoldDB" id="U2QB02"/>
<keyword evidence="6" id="KW-0808">Transferase</keyword>
<dbReference type="PROSITE" id="PS50885">
    <property type="entry name" value="HAMP"/>
    <property type="match status" value="1"/>
</dbReference>
<dbReference type="Proteomes" id="UP000016637">
    <property type="component" value="Unassembled WGS sequence"/>
</dbReference>
<organism evidence="12 13">
    <name type="scientific">Gemella bergeri ATCC 700627</name>
    <dbReference type="NCBI Taxonomy" id="1321820"/>
    <lineage>
        <taxon>Bacteria</taxon>
        <taxon>Bacillati</taxon>
        <taxon>Bacillota</taxon>
        <taxon>Bacilli</taxon>
        <taxon>Bacillales</taxon>
        <taxon>Gemellaceae</taxon>
        <taxon>Gemella</taxon>
    </lineage>
</organism>
<dbReference type="PATRIC" id="fig|1321820.3.peg.347"/>
<dbReference type="InterPro" id="IPR003660">
    <property type="entry name" value="HAMP_dom"/>
</dbReference>
<keyword evidence="4" id="KW-1003">Cell membrane</keyword>
<keyword evidence="5" id="KW-0597">Phosphoprotein</keyword>
<dbReference type="Pfam" id="PF02518">
    <property type="entry name" value="HATPase_c"/>
    <property type="match status" value="1"/>
</dbReference>
<evidence type="ECO:0000313" key="12">
    <source>
        <dbReference type="EMBL" id="ERK60000.1"/>
    </source>
</evidence>
<dbReference type="InterPro" id="IPR036890">
    <property type="entry name" value="HATPase_C_sf"/>
</dbReference>
<dbReference type="InterPro" id="IPR003594">
    <property type="entry name" value="HATPase_dom"/>
</dbReference>
<dbReference type="HOGENOM" id="CLU_031034_0_0_9"/>
<dbReference type="InterPro" id="IPR050482">
    <property type="entry name" value="Sensor_HK_TwoCompSys"/>
</dbReference>
<keyword evidence="10" id="KW-0812">Transmembrane</keyword>
<evidence type="ECO:0000256" key="9">
    <source>
        <dbReference type="ARBA" id="ARBA00023136"/>
    </source>
</evidence>
<keyword evidence="13" id="KW-1185">Reference proteome</keyword>
<dbReference type="Gene3D" id="6.10.340.10">
    <property type="match status" value="1"/>
</dbReference>
<dbReference type="CDD" id="cd16917">
    <property type="entry name" value="HATPase_UhpB-NarQ-NarX-like"/>
    <property type="match status" value="1"/>
</dbReference>
<sequence>MLGKLKIKNKIIIFFIVIYTIYTSIILSYTYKNNKIILEDAMKNRINQVYYQLSSMLSEDIRTNNTYEIHQKIQNLSSNKEVSYIIIYDNEKNVLGKTLKELPKKLSEVKVENDKFKIYRSNNGEIMDFTSGIDEVNIGYIRIGFYTKEIYNLTYLEFIKIIALNIIVFVFLLIIAYRISKMIERPVEDLTKVTNEIINKGDYKNKVNKYSYSKDFYELVDSINEMVESNRSNKKINNHLLNKVFKVQEKERAMLSRELHDEVSQSLASLLFLLSNLIEKEKDETKKERLNLIKNEIEQSLTNIRNIAVNLRPASLEEHGLKETILKYIEDYKELYNLDVAFDTNYIDLKNSNFDITIYRIIQETLTNIRKHSQATKVDIKFYINSDYISLAISDNGVGLTLDRVEKARKEGRLGIYGIRERVLDFDGQFELANNLEYTTILKCKFRRNMVEGKTDENITYR</sequence>
<evidence type="ECO:0000256" key="2">
    <source>
        <dbReference type="ARBA" id="ARBA00004651"/>
    </source>
</evidence>
<feature type="transmembrane region" description="Helical" evidence="10">
    <location>
        <begin position="12"/>
        <end position="31"/>
    </location>
</feature>
<dbReference type="eggNOG" id="COG4585">
    <property type="taxonomic scope" value="Bacteria"/>
</dbReference>
<evidence type="ECO:0000256" key="4">
    <source>
        <dbReference type="ARBA" id="ARBA00022475"/>
    </source>
</evidence>
<comment type="catalytic activity">
    <reaction evidence="1">
        <text>ATP + protein L-histidine = ADP + protein N-phospho-L-histidine.</text>
        <dbReference type="EC" id="2.7.13.3"/>
    </reaction>
</comment>
<dbReference type="GO" id="GO:0000155">
    <property type="term" value="F:phosphorelay sensor kinase activity"/>
    <property type="evidence" value="ECO:0007669"/>
    <property type="project" value="InterPro"/>
</dbReference>
<proteinExistence type="predicted"/>
<protein>
    <recommendedName>
        <fullName evidence="3">histidine kinase</fullName>
        <ecNumber evidence="3">2.7.13.3</ecNumber>
    </recommendedName>
</protein>
<evidence type="ECO:0000313" key="13">
    <source>
        <dbReference type="Proteomes" id="UP000016637"/>
    </source>
</evidence>
<keyword evidence="8" id="KW-0902">Two-component regulatory system</keyword>
<dbReference type="CDD" id="cd06225">
    <property type="entry name" value="HAMP"/>
    <property type="match status" value="1"/>
</dbReference>
<evidence type="ECO:0000259" key="11">
    <source>
        <dbReference type="PROSITE" id="PS50885"/>
    </source>
</evidence>
<evidence type="ECO:0000256" key="3">
    <source>
        <dbReference type="ARBA" id="ARBA00012438"/>
    </source>
</evidence>
<dbReference type="Pfam" id="PF07730">
    <property type="entry name" value="HisKA_3"/>
    <property type="match status" value="1"/>
</dbReference>
<dbReference type="Gene3D" id="3.30.565.10">
    <property type="entry name" value="Histidine kinase-like ATPase, C-terminal domain"/>
    <property type="match status" value="1"/>
</dbReference>
<keyword evidence="7 12" id="KW-0418">Kinase</keyword>
<evidence type="ECO:0000256" key="7">
    <source>
        <dbReference type="ARBA" id="ARBA00022777"/>
    </source>
</evidence>
<reference evidence="12 13" key="1">
    <citation type="submission" date="2013-08" db="EMBL/GenBank/DDBJ databases">
        <authorList>
            <person name="Weinstock G."/>
            <person name="Sodergren E."/>
            <person name="Wylie T."/>
            <person name="Fulton L."/>
            <person name="Fulton R."/>
            <person name="Fronick C."/>
            <person name="O'Laughlin M."/>
            <person name="Godfrey J."/>
            <person name="Miner T."/>
            <person name="Herter B."/>
            <person name="Appelbaum E."/>
            <person name="Cordes M."/>
            <person name="Lek S."/>
            <person name="Wollam A."/>
            <person name="Pepin K.H."/>
            <person name="Palsikar V.B."/>
            <person name="Mitreva M."/>
            <person name="Wilson R.K."/>
        </authorList>
    </citation>
    <scope>NUCLEOTIDE SEQUENCE [LARGE SCALE GENOMIC DNA]</scope>
    <source>
        <strain evidence="12 13">ATCC 700627</strain>
    </source>
</reference>
<evidence type="ECO:0000256" key="10">
    <source>
        <dbReference type="SAM" id="Phobius"/>
    </source>
</evidence>
<keyword evidence="9 10" id="KW-0472">Membrane</keyword>